<reference evidence="1 2" key="1">
    <citation type="journal article" date="2024" name="G3 (Bethesda)">
        <title>Genome assembly of Hibiscus sabdariffa L. provides insights into metabolisms of medicinal natural products.</title>
        <authorList>
            <person name="Kim T."/>
        </authorList>
    </citation>
    <scope>NUCLEOTIDE SEQUENCE [LARGE SCALE GENOMIC DNA]</scope>
    <source>
        <strain evidence="1">TK-2024</strain>
        <tissue evidence="1">Old leaves</tissue>
    </source>
</reference>
<sequence length="198" mass="21745">MRNKSLTEEFVLARGIRKGDMLFPNLIRAWDYARVPISPNSSVGAGVVVREATDQVSKPGAALLTEEHVSVTDSVYGHTQVSIPSSVEFPHDGGSFLVSMMEPRLTSGVVPSHGIVLEGSGEVQPANSLRSGHEFDLEGLWLEMVLLPKQYNLHDAKFIPQRLVVDYVQLLSADFMNDQEVASNPNASTPMDKWKCPL</sequence>
<protein>
    <submittedName>
        <fullName evidence="1">Uncharacterized protein</fullName>
    </submittedName>
</protein>
<organism evidence="1 2">
    <name type="scientific">Hibiscus sabdariffa</name>
    <name type="common">roselle</name>
    <dbReference type="NCBI Taxonomy" id="183260"/>
    <lineage>
        <taxon>Eukaryota</taxon>
        <taxon>Viridiplantae</taxon>
        <taxon>Streptophyta</taxon>
        <taxon>Embryophyta</taxon>
        <taxon>Tracheophyta</taxon>
        <taxon>Spermatophyta</taxon>
        <taxon>Magnoliopsida</taxon>
        <taxon>eudicotyledons</taxon>
        <taxon>Gunneridae</taxon>
        <taxon>Pentapetalae</taxon>
        <taxon>rosids</taxon>
        <taxon>malvids</taxon>
        <taxon>Malvales</taxon>
        <taxon>Malvaceae</taxon>
        <taxon>Malvoideae</taxon>
        <taxon>Hibiscus</taxon>
    </lineage>
</organism>
<gene>
    <name evidence="1" type="ORF">V6N12_024212</name>
</gene>
<name>A0ABR2FZX5_9ROSI</name>
<comment type="caution">
    <text evidence="1">The sequence shown here is derived from an EMBL/GenBank/DDBJ whole genome shotgun (WGS) entry which is preliminary data.</text>
</comment>
<evidence type="ECO:0000313" key="1">
    <source>
        <dbReference type="EMBL" id="KAK8589821.1"/>
    </source>
</evidence>
<accession>A0ABR2FZX5</accession>
<dbReference type="EMBL" id="JBBPBM010000004">
    <property type="protein sequence ID" value="KAK8589821.1"/>
    <property type="molecule type" value="Genomic_DNA"/>
</dbReference>
<evidence type="ECO:0000313" key="2">
    <source>
        <dbReference type="Proteomes" id="UP001472677"/>
    </source>
</evidence>
<keyword evidence="2" id="KW-1185">Reference proteome</keyword>
<proteinExistence type="predicted"/>
<dbReference type="Proteomes" id="UP001472677">
    <property type="component" value="Unassembled WGS sequence"/>
</dbReference>